<dbReference type="AlphaFoldDB" id="A0ABC9U8C4"/>
<dbReference type="Pfam" id="PF13392">
    <property type="entry name" value="HNH_3"/>
    <property type="match status" value="1"/>
</dbReference>
<evidence type="ECO:0000259" key="1">
    <source>
        <dbReference type="Pfam" id="PF13392"/>
    </source>
</evidence>
<accession>A0ABC9U8C4</accession>
<dbReference type="Proteomes" id="UP000017391">
    <property type="component" value="Unassembled WGS sequence"/>
</dbReference>
<protein>
    <recommendedName>
        <fullName evidence="1">HNH nuclease domain-containing protein</fullName>
    </recommendedName>
</protein>
<dbReference type="InterPro" id="IPR003615">
    <property type="entry name" value="HNH_nuc"/>
</dbReference>
<organism evidence="2 3">
    <name type="scientific">Enterobacter asburiae</name>
    <dbReference type="NCBI Taxonomy" id="61645"/>
    <lineage>
        <taxon>Bacteria</taxon>
        <taxon>Pseudomonadati</taxon>
        <taxon>Pseudomonadota</taxon>
        <taxon>Gammaproteobacteria</taxon>
        <taxon>Enterobacterales</taxon>
        <taxon>Enterobacteriaceae</taxon>
        <taxon>Enterobacter</taxon>
        <taxon>Enterobacter cloacae complex</taxon>
    </lineage>
</organism>
<dbReference type="InterPro" id="IPR016177">
    <property type="entry name" value="DNA-bd_dom_sf"/>
</dbReference>
<feature type="domain" description="HNH nuclease" evidence="1">
    <location>
        <begin position="104"/>
        <end position="145"/>
    </location>
</feature>
<dbReference type="Gene3D" id="3.90.75.20">
    <property type="match status" value="1"/>
</dbReference>
<dbReference type="EMBL" id="AYIP01000011">
    <property type="protein sequence ID" value="ESM31190.1"/>
    <property type="molecule type" value="Genomic_DNA"/>
</dbReference>
<dbReference type="SUPFAM" id="SSF54060">
    <property type="entry name" value="His-Me finger endonucleases"/>
    <property type="match status" value="1"/>
</dbReference>
<gene>
    <name evidence="2" type="ORF">L402_03492</name>
</gene>
<proteinExistence type="predicted"/>
<dbReference type="SUPFAM" id="SSF54171">
    <property type="entry name" value="DNA-binding domain"/>
    <property type="match status" value="1"/>
</dbReference>
<sequence>MKSCKKCGETKPLSEFYRSKKCTDGYRGSCKACASLLNKTKCLPASKDGVVPLPSKDRLNELFEVLGSDLIAKISRGCVKSGSVCGYKRKDGYIRVKVDGALVMAHRIVWKMFNGDEPDFIDHINGVRSDNRIENLRPATKTINKLNESLRADSQSGFIGVSWHTPTDSRKVSKWVAKIARGGEYHHIGYFHDLKLAVLAYNAECERLHGEYGKRKIEHNLNKLRELGLM</sequence>
<dbReference type="InterPro" id="IPR044925">
    <property type="entry name" value="His-Me_finger_sf"/>
</dbReference>
<evidence type="ECO:0000313" key="2">
    <source>
        <dbReference type="EMBL" id="ESM31190.1"/>
    </source>
</evidence>
<reference evidence="3" key="1">
    <citation type="submission" date="2013-09" db="EMBL/GenBank/DDBJ databases">
        <title>The Genome Sequence of Enterobacter cloacae BWH 31.</title>
        <authorList>
            <consortium name="The Broad Institute Genomics Platform"/>
            <consortium name="The Broad Institute Genome Sequencing Center for Infectious Disease"/>
            <person name="Murphy C."/>
            <person name="Cosimi L."/>
            <person name="Cerqueira G."/>
            <person name="Feldgarden M."/>
            <person name="Hung D."/>
            <person name="Onderdonk A.B."/>
            <person name="Ferraro M.J."/>
            <person name="Hooper D."/>
            <person name="Dekker J."/>
            <person name="O'Brien T."/>
            <person name="Huang S."/>
            <person name="Quan V."/>
            <person name="Ernst C."/>
            <person name="Delaney M."/>
            <person name="DuBois A."/>
            <person name="Young S.K."/>
            <person name="Zeng Q."/>
            <person name="Gargeya S."/>
            <person name="Fitzgerald M."/>
            <person name="Abouelleil A."/>
            <person name="Alvarado L."/>
            <person name="Berlin A.M."/>
            <person name="Chapman S.B."/>
            <person name="Gainer-Dewar J."/>
            <person name="Goldberg J."/>
            <person name="Gnerre S."/>
            <person name="Griggs A."/>
            <person name="Gujja S."/>
            <person name="Hansen M."/>
            <person name="Howarth C."/>
            <person name="Imamovic A."/>
            <person name="Ireland A."/>
            <person name="Larimer J."/>
            <person name="McCowan C."/>
            <person name="Murphy C."/>
            <person name="Pearson M."/>
            <person name="Poon T.W."/>
            <person name="Priest M."/>
            <person name="Roberts A."/>
            <person name="Saif S."/>
            <person name="Shea T."/>
            <person name="Sykes S."/>
            <person name="Wortman J."/>
            <person name="Nusbaum C."/>
            <person name="Birren B."/>
        </authorList>
    </citation>
    <scope>NUCLEOTIDE SEQUENCE [LARGE SCALE GENOMIC DNA]</scope>
    <source>
        <strain evidence="3">BWH 31</strain>
    </source>
</reference>
<evidence type="ECO:0000313" key="3">
    <source>
        <dbReference type="Proteomes" id="UP000017391"/>
    </source>
</evidence>
<comment type="caution">
    <text evidence="2">The sequence shown here is derived from an EMBL/GenBank/DDBJ whole genome shotgun (WGS) entry which is preliminary data.</text>
</comment>
<name>A0ABC9U8C4_ENTAS</name>